<dbReference type="EMBL" id="FUEG01000006">
    <property type="protein sequence ID" value="SJL05822.1"/>
    <property type="molecule type" value="Genomic_DNA"/>
</dbReference>
<dbReference type="PANTHER" id="PTHR28019:SF2">
    <property type="entry name" value="CELL MEMBRANE PROTEIN YLR413W-RELATED"/>
    <property type="match status" value="1"/>
</dbReference>
<dbReference type="PANTHER" id="PTHR28019">
    <property type="entry name" value="CELL MEMBRANE PROTEIN YLR413W-RELATED"/>
    <property type="match status" value="1"/>
</dbReference>
<dbReference type="GO" id="GO:0005886">
    <property type="term" value="C:plasma membrane"/>
    <property type="evidence" value="ECO:0007669"/>
    <property type="project" value="InterPro"/>
</dbReference>
<organism evidence="2 3">
    <name type="scientific">Armillaria ostoyae</name>
    <name type="common">Armillaria root rot fungus</name>
    <dbReference type="NCBI Taxonomy" id="47428"/>
    <lineage>
        <taxon>Eukaryota</taxon>
        <taxon>Fungi</taxon>
        <taxon>Dikarya</taxon>
        <taxon>Basidiomycota</taxon>
        <taxon>Agaricomycotina</taxon>
        <taxon>Agaricomycetes</taxon>
        <taxon>Agaricomycetidae</taxon>
        <taxon>Agaricales</taxon>
        <taxon>Marasmiineae</taxon>
        <taxon>Physalacriaceae</taxon>
        <taxon>Armillaria</taxon>
    </lineage>
</organism>
<feature type="transmembrane region" description="Helical" evidence="1">
    <location>
        <begin position="147"/>
        <end position="167"/>
    </location>
</feature>
<feature type="transmembrane region" description="Helical" evidence="1">
    <location>
        <begin position="173"/>
        <end position="194"/>
    </location>
</feature>
<keyword evidence="3" id="KW-1185">Reference proteome</keyword>
<dbReference type="OMA" id="MISCCTY"/>
<dbReference type="STRING" id="47428.A0A284RAR0"/>
<dbReference type="OrthoDB" id="3349852at2759"/>
<keyword evidence="1" id="KW-0812">Transmembrane</keyword>
<evidence type="ECO:0000256" key="1">
    <source>
        <dbReference type="SAM" id="Phobius"/>
    </source>
</evidence>
<name>A0A284RAR0_ARMOS</name>
<keyword evidence="1" id="KW-0472">Membrane</keyword>
<proteinExistence type="predicted"/>
<dbReference type="GO" id="GO:0031505">
    <property type="term" value="P:fungal-type cell wall organization"/>
    <property type="evidence" value="ECO:0007669"/>
    <property type="project" value="TreeGrafter"/>
</dbReference>
<dbReference type="AlphaFoldDB" id="A0A284RAR0"/>
<dbReference type="Pfam" id="PF06687">
    <property type="entry name" value="SUR7"/>
    <property type="match status" value="1"/>
</dbReference>
<evidence type="ECO:0000313" key="2">
    <source>
        <dbReference type="EMBL" id="SJL05822.1"/>
    </source>
</evidence>
<dbReference type="InterPro" id="IPR052413">
    <property type="entry name" value="SUR7_domain"/>
</dbReference>
<reference evidence="3" key="1">
    <citation type="journal article" date="2017" name="Nat. Ecol. Evol.">
        <title>Genome expansion and lineage-specific genetic innovations in the forest pathogenic fungi Armillaria.</title>
        <authorList>
            <person name="Sipos G."/>
            <person name="Prasanna A.N."/>
            <person name="Walter M.C."/>
            <person name="O'Connor E."/>
            <person name="Balint B."/>
            <person name="Krizsan K."/>
            <person name="Kiss B."/>
            <person name="Hess J."/>
            <person name="Varga T."/>
            <person name="Slot J."/>
            <person name="Riley R."/>
            <person name="Boka B."/>
            <person name="Rigling D."/>
            <person name="Barry K."/>
            <person name="Lee J."/>
            <person name="Mihaltcheva S."/>
            <person name="LaButti K."/>
            <person name="Lipzen A."/>
            <person name="Waldron R."/>
            <person name="Moloney N.M."/>
            <person name="Sperisen C."/>
            <person name="Kredics L."/>
            <person name="Vagvoelgyi C."/>
            <person name="Patrignani A."/>
            <person name="Fitzpatrick D."/>
            <person name="Nagy I."/>
            <person name="Doyle S."/>
            <person name="Anderson J.B."/>
            <person name="Grigoriev I.V."/>
            <person name="Gueldener U."/>
            <person name="Muensterkoetter M."/>
            <person name="Nagy L.G."/>
        </authorList>
    </citation>
    <scope>NUCLEOTIDE SEQUENCE [LARGE SCALE GENOMIC DNA]</scope>
    <source>
        <strain evidence="3">C18/9</strain>
    </source>
</reference>
<dbReference type="InterPro" id="IPR009571">
    <property type="entry name" value="SUR7/Rim9-like_fungi"/>
</dbReference>
<dbReference type="Proteomes" id="UP000219338">
    <property type="component" value="Unassembled WGS sequence"/>
</dbReference>
<dbReference type="GO" id="GO:0051285">
    <property type="term" value="C:cell cortex of cell tip"/>
    <property type="evidence" value="ECO:0007669"/>
    <property type="project" value="TreeGrafter"/>
</dbReference>
<evidence type="ECO:0000313" key="3">
    <source>
        <dbReference type="Proteomes" id="UP000219338"/>
    </source>
</evidence>
<feature type="transmembrane region" description="Helical" evidence="1">
    <location>
        <begin position="227"/>
        <end position="247"/>
    </location>
</feature>
<accession>A0A284RAR0</accession>
<keyword evidence="1" id="KW-1133">Transmembrane helix</keyword>
<protein>
    <submittedName>
        <fullName evidence="2">Uncharacterized protein</fullName>
    </submittedName>
</protein>
<sequence>MLNNVAVFGHYRFAALILLIFVNVGQINTSAVPRALYLAKVNVSQYGQSLQTALLDPIYGLYTDNASEPLLESRGLRQYYQFGLYSHCGYVVAKEGICSNHTAAYEYRPYDIITNDMTANYSAITQAVVSGTTFQNSHFLGQPTKSAYYLIIIGTITTAVALLTGVFKQAFTFFISTIFAALSTILILCGAAIWTAMINKSATINDVLIGDASNPVLVGIDVSVGPVLYLLWAAFACLFVSIIPYMITYVGSSCVFNKYL</sequence>
<dbReference type="Gene3D" id="1.20.140.150">
    <property type="match status" value="1"/>
</dbReference>
<gene>
    <name evidence="2" type="ORF">ARMOST_09158</name>
</gene>
<feature type="transmembrane region" description="Helical" evidence="1">
    <location>
        <begin position="6"/>
        <end position="24"/>
    </location>
</feature>